<name>A0ABR2JEJ3_9EUKA</name>
<accession>A0ABR2JEJ3</accession>
<protein>
    <submittedName>
        <fullName evidence="2">Uncharacterized protein</fullName>
    </submittedName>
</protein>
<evidence type="ECO:0000256" key="1">
    <source>
        <dbReference type="SAM" id="MobiDB-lite"/>
    </source>
</evidence>
<proteinExistence type="predicted"/>
<feature type="region of interest" description="Disordered" evidence="1">
    <location>
        <begin position="133"/>
        <end position="161"/>
    </location>
</feature>
<keyword evidence="3" id="KW-1185">Reference proteome</keyword>
<dbReference type="Proteomes" id="UP001470230">
    <property type="component" value="Unassembled WGS sequence"/>
</dbReference>
<evidence type="ECO:0000313" key="2">
    <source>
        <dbReference type="EMBL" id="KAK8875768.1"/>
    </source>
</evidence>
<sequence>MTKIYLIIKISFRINNSINIPNEYVVPEDKCPLFLTPDIYLKIYWENLKTPHRWKSIAQRIGIMNVDNIIIKNKAIEIERKIKDYKKHHNIIQNIPFELESIIEYLREEEEIFEEEDQENEDNIYEYEEEEIYEFEEEEEEEEEFEEDDENGTDDETMNPY</sequence>
<dbReference type="EMBL" id="JAPFFF010000012">
    <property type="protein sequence ID" value="KAK8875768.1"/>
    <property type="molecule type" value="Genomic_DNA"/>
</dbReference>
<gene>
    <name evidence="2" type="ORF">M9Y10_005943</name>
</gene>
<organism evidence="2 3">
    <name type="scientific">Tritrichomonas musculus</name>
    <dbReference type="NCBI Taxonomy" id="1915356"/>
    <lineage>
        <taxon>Eukaryota</taxon>
        <taxon>Metamonada</taxon>
        <taxon>Parabasalia</taxon>
        <taxon>Tritrichomonadida</taxon>
        <taxon>Tritrichomonadidae</taxon>
        <taxon>Tritrichomonas</taxon>
    </lineage>
</organism>
<reference evidence="2 3" key="1">
    <citation type="submission" date="2024-04" db="EMBL/GenBank/DDBJ databases">
        <title>Tritrichomonas musculus Genome.</title>
        <authorList>
            <person name="Alves-Ferreira E."/>
            <person name="Grigg M."/>
            <person name="Lorenzi H."/>
            <person name="Galac M."/>
        </authorList>
    </citation>
    <scope>NUCLEOTIDE SEQUENCE [LARGE SCALE GENOMIC DNA]</scope>
    <source>
        <strain evidence="2 3">EAF2021</strain>
    </source>
</reference>
<evidence type="ECO:0000313" key="3">
    <source>
        <dbReference type="Proteomes" id="UP001470230"/>
    </source>
</evidence>
<comment type="caution">
    <text evidence="2">The sequence shown here is derived from an EMBL/GenBank/DDBJ whole genome shotgun (WGS) entry which is preliminary data.</text>
</comment>